<keyword evidence="1" id="KW-0812">Transmembrane</keyword>
<comment type="caution">
    <text evidence="2">The sequence shown here is derived from an EMBL/GenBank/DDBJ whole genome shotgun (WGS) entry which is preliminary data.</text>
</comment>
<evidence type="ECO:0000313" key="2">
    <source>
        <dbReference type="EMBL" id="MBR0551794.1"/>
    </source>
</evidence>
<gene>
    <name evidence="2" type="ORF">J7S20_04660</name>
</gene>
<dbReference type="AlphaFoldDB" id="A0A8T4ID55"/>
<reference evidence="2" key="1">
    <citation type="submission" date="2021-04" db="EMBL/GenBank/DDBJ databases">
        <title>Ouciella asimina sp. nov., isolated from the surface seawater in the hydrothermal field of Okinawa Trough.</title>
        <authorList>
            <person name="Shuang W."/>
        </authorList>
    </citation>
    <scope>NUCLEOTIDE SEQUENCE</scope>
    <source>
        <strain evidence="2">LXI357</strain>
    </source>
</reference>
<keyword evidence="1" id="KW-0472">Membrane</keyword>
<feature type="transmembrane region" description="Helical" evidence="1">
    <location>
        <begin position="105"/>
        <end position="136"/>
    </location>
</feature>
<proteinExistence type="predicted"/>
<organism evidence="2 3">
    <name type="scientific">Stakelama marina</name>
    <dbReference type="NCBI Taxonomy" id="2826939"/>
    <lineage>
        <taxon>Bacteria</taxon>
        <taxon>Pseudomonadati</taxon>
        <taxon>Pseudomonadota</taxon>
        <taxon>Alphaproteobacteria</taxon>
        <taxon>Sphingomonadales</taxon>
        <taxon>Sphingomonadaceae</taxon>
        <taxon>Stakelama</taxon>
    </lineage>
</organism>
<feature type="transmembrane region" description="Helical" evidence="1">
    <location>
        <begin position="61"/>
        <end position="84"/>
    </location>
</feature>
<dbReference type="Proteomes" id="UP000676996">
    <property type="component" value="Unassembled WGS sequence"/>
</dbReference>
<evidence type="ECO:0000256" key="1">
    <source>
        <dbReference type="SAM" id="Phobius"/>
    </source>
</evidence>
<dbReference type="RefSeq" id="WP_284053056.1">
    <property type="nucleotide sequence ID" value="NZ_JAGRQC010000001.1"/>
</dbReference>
<protein>
    <submittedName>
        <fullName evidence="2">Uncharacterized protein</fullName>
    </submittedName>
</protein>
<dbReference type="EMBL" id="JAGRQC010000001">
    <property type="protein sequence ID" value="MBR0551794.1"/>
    <property type="molecule type" value="Genomic_DNA"/>
</dbReference>
<accession>A0A8T4ID55</accession>
<feature type="transmembrane region" description="Helical" evidence="1">
    <location>
        <begin position="29"/>
        <end position="49"/>
    </location>
</feature>
<keyword evidence="1" id="KW-1133">Transmembrane helix</keyword>
<feature type="transmembrane region" description="Helical" evidence="1">
    <location>
        <begin position="142"/>
        <end position="159"/>
    </location>
</feature>
<evidence type="ECO:0000313" key="3">
    <source>
        <dbReference type="Proteomes" id="UP000676996"/>
    </source>
</evidence>
<keyword evidence="3" id="KW-1185">Reference proteome</keyword>
<sequence length="192" mass="21246">MDEIPSRPSLAQTFAKALQISAKKRGYRAFIPVRMILTLAVGIGVSRFVPDTAWRSDNLGAMATLYGGILAFNALLLAVGWNAFSRIYDAISEEEFSEFLKRYNMFDLHIMFISLVHITLASAAIMSFAGLISLLLPIGAEISKWILAIILFLSVYSLTEAMRATTMMNDLVWDKAHATKGSGNVHNLNQKN</sequence>
<name>A0A8T4ID55_9SPHN</name>